<proteinExistence type="inferred from homology"/>
<feature type="domain" description="Glutamyl/glutaminyl-tRNA synthetase class Ib anti-codon binding" evidence="12">
    <location>
        <begin position="420"/>
        <end position="491"/>
    </location>
</feature>
<dbReference type="InterPro" id="IPR000924">
    <property type="entry name" value="Glu/Gln-tRNA-synth"/>
</dbReference>
<reference evidence="14 15" key="1">
    <citation type="journal article" date="2013" name="Genome Announc.">
        <title>Complete Genomic Sequence of 'Thermofilum adornatus' Strain 1910bT, a Hyperthermophilic Anaerobic Organotrophic Crenarchaeon.</title>
        <authorList>
            <person name="Dominova I.N."/>
            <person name="Kublanov I.V."/>
            <person name="Podosokorskaya O.A."/>
            <person name="Derbikova K.S."/>
            <person name="Patrushev M.V."/>
            <person name="Toshchakov S.V."/>
        </authorList>
    </citation>
    <scope>NUCLEOTIDE SEQUENCE [LARGE SCALE GENOMIC DNA]</scope>
    <source>
        <strain evidence="15">1910b</strain>
    </source>
</reference>
<evidence type="ECO:0000256" key="8">
    <source>
        <dbReference type="ARBA" id="ARBA00023146"/>
    </source>
</evidence>
<dbReference type="InterPro" id="IPR011035">
    <property type="entry name" value="Ribosomal_bL25/Gln-tRNA_synth"/>
</dbReference>
<dbReference type="GO" id="GO:0006424">
    <property type="term" value="P:glutamyl-tRNA aminoacylation"/>
    <property type="evidence" value="ECO:0007669"/>
    <property type="project" value="UniProtKB-UniRule"/>
</dbReference>
<evidence type="ECO:0000256" key="5">
    <source>
        <dbReference type="ARBA" id="ARBA00022741"/>
    </source>
</evidence>
<dbReference type="KEGG" id="thb:N186_05550"/>
<feature type="domain" description="tRNA synthetases class I (E and Q) anti-codon binding" evidence="13">
    <location>
        <begin position="512"/>
        <end position="565"/>
    </location>
</feature>
<accession>S5ZWC5</accession>
<dbReference type="GO" id="GO:0043604">
    <property type="term" value="P:amide biosynthetic process"/>
    <property type="evidence" value="ECO:0007669"/>
    <property type="project" value="TreeGrafter"/>
</dbReference>
<keyword evidence="15" id="KW-1185">Reference proteome</keyword>
<dbReference type="PATRIC" id="fig|1365176.7.peg.1098"/>
<keyword evidence="6 10" id="KW-0067">ATP-binding</keyword>
<dbReference type="InterPro" id="IPR050132">
    <property type="entry name" value="Gln/Glu-tRNA_Ligase"/>
</dbReference>
<dbReference type="EC" id="6.1.1.17" evidence="10"/>
<keyword evidence="8 10" id="KW-0030">Aminoacyl-tRNA synthetase</keyword>
<dbReference type="InterPro" id="IPR014729">
    <property type="entry name" value="Rossmann-like_a/b/a_fold"/>
</dbReference>
<dbReference type="Proteomes" id="UP000015543">
    <property type="component" value="Chromosome"/>
</dbReference>
<dbReference type="InterPro" id="IPR004526">
    <property type="entry name" value="Glu-tRNA-synth_arc/euk"/>
</dbReference>
<evidence type="ECO:0000313" key="14">
    <source>
        <dbReference type="EMBL" id="AGT35454.1"/>
    </source>
</evidence>
<evidence type="ECO:0000256" key="2">
    <source>
        <dbReference type="ARBA" id="ARBA00008927"/>
    </source>
</evidence>
<organism evidence="14 15">
    <name type="scientific">Thermofilum adornatum</name>
    <dbReference type="NCBI Taxonomy" id="1365176"/>
    <lineage>
        <taxon>Archaea</taxon>
        <taxon>Thermoproteota</taxon>
        <taxon>Thermoprotei</taxon>
        <taxon>Thermofilales</taxon>
        <taxon>Thermofilaceae</taxon>
        <taxon>Thermofilum</taxon>
    </lineage>
</organism>
<sequence length="575" mass="66019">MCWWRVLEIDVRKVALKHALANAVKFGGKARLDAVTSKIFAEIPELRRNAKEVLDIVRQVVDEVNSMDKDQQARLLAEIWPEALTAEKRVEVKRLPPLPGADELGGRVVTRFAPNPDFVLHLGSARPAILNYYYAKKMYSGKFILRFEDTDPKTKRPLKEAYDLIREDLKWLNVLWDEEYIQSQRMEIYYGVAEELIRRGKAYVCTHSQEEIKQFRDQGIPDPCSQLPVEEHVERWEKMLSGEYPEGAAVLRIKTDPAHPNPSVRDWIAFRVLDTEKSPHPLVGSKYIVWPTYNFACAVDDHMLGVTHVLRGEEHAVNTLKQNYIYEHMGWKPPISIHFGRMNLEGMILSKSVIKRGLDKKLYASYDDIRLGTLAALRRRGILPEAIWDIVLEVGIKSSTAKISIEKLHAFNRKYLEPRANRYMFVPEPVRKVELVGLQPPITAEVIVHPSFPERGKRKITLSQPFIYVSEKDLEDKALRLMGLGNFEVVDGSSLRFLNNDIVFAKEKKLQIIQWAPVETAVKATILKAEGNTIQRIDGLAEPSTSDLKIGEQIQFVRIGYVKKDQENTYIYTHD</sequence>
<feature type="domain" description="Glutamyl/glutaminyl-tRNA synthetase class Ib catalytic" evidence="11">
    <location>
        <begin position="108"/>
        <end position="417"/>
    </location>
</feature>
<dbReference type="eggNOG" id="arCOG04302">
    <property type="taxonomic scope" value="Archaea"/>
</dbReference>
<dbReference type="GO" id="GO:0005524">
    <property type="term" value="F:ATP binding"/>
    <property type="evidence" value="ECO:0007669"/>
    <property type="project" value="UniProtKB-UniRule"/>
</dbReference>
<dbReference type="PRINTS" id="PR00987">
    <property type="entry name" value="TRNASYNTHGLU"/>
</dbReference>
<dbReference type="PANTHER" id="PTHR43097">
    <property type="entry name" value="GLUTAMINE-TRNA LIGASE"/>
    <property type="match status" value="1"/>
</dbReference>
<dbReference type="SUPFAM" id="SSF50715">
    <property type="entry name" value="Ribosomal protein L25-like"/>
    <property type="match status" value="1"/>
</dbReference>
<dbReference type="Pfam" id="PF20974">
    <property type="entry name" value="tRNA-synt_1c_C2"/>
    <property type="match status" value="1"/>
</dbReference>
<evidence type="ECO:0000256" key="3">
    <source>
        <dbReference type="ARBA" id="ARBA00022490"/>
    </source>
</evidence>
<dbReference type="NCBIfam" id="TIGR00463">
    <property type="entry name" value="gltX_arch"/>
    <property type="match status" value="1"/>
</dbReference>
<evidence type="ECO:0000256" key="6">
    <source>
        <dbReference type="ARBA" id="ARBA00022840"/>
    </source>
</evidence>
<dbReference type="AlphaFoldDB" id="S5ZWC5"/>
<dbReference type="NCBIfam" id="NF003169">
    <property type="entry name" value="PRK04156.1"/>
    <property type="match status" value="1"/>
</dbReference>
<dbReference type="Gene3D" id="2.40.240.100">
    <property type="match status" value="1"/>
</dbReference>
<dbReference type="SUPFAM" id="SSF52374">
    <property type="entry name" value="Nucleotidylyl transferase"/>
    <property type="match status" value="1"/>
</dbReference>
<dbReference type="Gene3D" id="3.40.50.620">
    <property type="entry name" value="HUPs"/>
    <property type="match status" value="1"/>
</dbReference>
<dbReference type="PANTHER" id="PTHR43097:SF5">
    <property type="entry name" value="GLUTAMATE--TRNA LIGASE"/>
    <property type="match status" value="1"/>
</dbReference>
<evidence type="ECO:0000313" key="15">
    <source>
        <dbReference type="Proteomes" id="UP000015543"/>
    </source>
</evidence>
<comment type="catalytic activity">
    <reaction evidence="9 10">
        <text>tRNA(Glu) + L-glutamate + ATP = L-glutamyl-tRNA(Glu) + AMP + diphosphate</text>
        <dbReference type="Rhea" id="RHEA:23540"/>
        <dbReference type="Rhea" id="RHEA-COMP:9663"/>
        <dbReference type="Rhea" id="RHEA-COMP:9680"/>
        <dbReference type="ChEBI" id="CHEBI:29985"/>
        <dbReference type="ChEBI" id="CHEBI:30616"/>
        <dbReference type="ChEBI" id="CHEBI:33019"/>
        <dbReference type="ChEBI" id="CHEBI:78442"/>
        <dbReference type="ChEBI" id="CHEBI:78520"/>
        <dbReference type="ChEBI" id="CHEBI:456215"/>
        <dbReference type="EC" id="6.1.1.17"/>
    </reaction>
</comment>
<dbReference type="GO" id="GO:0005829">
    <property type="term" value="C:cytosol"/>
    <property type="evidence" value="ECO:0007669"/>
    <property type="project" value="TreeGrafter"/>
</dbReference>
<comment type="function">
    <text evidence="10">Catalyzes the attachment of glutamate to tRNA(Glu) in a two-step reaction: glutamate is first activated by ATP to form Glu-AMP and then transferred to the acceptor end of tRNA(Glu).</text>
</comment>
<evidence type="ECO:0000256" key="7">
    <source>
        <dbReference type="ARBA" id="ARBA00022917"/>
    </source>
</evidence>
<keyword evidence="4 10" id="KW-0436">Ligase</keyword>
<evidence type="ECO:0000259" key="11">
    <source>
        <dbReference type="Pfam" id="PF00749"/>
    </source>
</evidence>
<comment type="similarity">
    <text evidence="2 10">Belongs to the class-I aminoacyl-tRNA synthetase family. Glutamate--tRNA ligase type 2 subfamily.</text>
</comment>
<gene>
    <name evidence="10" type="primary">gltX</name>
    <name evidence="14" type="ORF">N186_05550</name>
</gene>
<name>S5ZWC5_9CREN</name>
<evidence type="ECO:0000259" key="12">
    <source>
        <dbReference type="Pfam" id="PF03950"/>
    </source>
</evidence>
<dbReference type="Pfam" id="PF00749">
    <property type="entry name" value="tRNA-synt_1c"/>
    <property type="match status" value="1"/>
</dbReference>
<dbReference type="InterPro" id="IPR020058">
    <property type="entry name" value="Glu/Gln-tRNA-synth_Ib_cat-dom"/>
</dbReference>
<dbReference type="EMBL" id="CP006646">
    <property type="protein sequence ID" value="AGT35454.1"/>
    <property type="molecule type" value="Genomic_DNA"/>
</dbReference>
<dbReference type="HAMAP" id="MF_02076">
    <property type="entry name" value="Glu_tRNA_synth_type2"/>
    <property type="match status" value="1"/>
</dbReference>
<evidence type="ECO:0000256" key="1">
    <source>
        <dbReference type="ARBA" id="ARBA00004496"/>
    </source>
</evidence>
<keyword evidence="7 10" id="KW-0648">Protein biosynthesis</keyword>
<dbReference type="Gene3D" id="2.40.240.10">
    <property type="entry name" value="Ribosomal Protein L25, Chain P"/>
    <property type="match status" value="1"/>
</dbReference>
<evidence type="ECO:0000259" key="13">
    <source>
        <dbReference type="Pfam" id="PF20974"/>
    </source>
</evidence>
<dbReference type="InterPro" id="IPR020059">
    <property type="entry name" value="Glu/Gln-tRNA-synth_Ib_codon-bd"/>
</dbReference>
<feature type="short sequence motif" description="'HIGH' region" evidence="10">
    <location>
        <begin position="114"/>
        <end position="124"/>
    </location>
</feature>
<dbReference type="GO" id="GO:0004818">
    <property type="term" value="F:glutamate-tRNA ligase activity"/>
    <property type="evidence" value="ECO:0007669"/>
    <property type="project" value="UniProtKB-UniRule"/>
</dbReference>
<dbReference type="Pfam" id="PF03950">
    <property type="entry name" value="tRNA-synt_1c_C"/>
    <property type="match status" value="1"/>
</dbReference>
<evidence type="ECO:0000256" key="10">
    <source>
        <dbReference type="HAMAP-Rule" id="MF_02076"/>
    </source>
</evidence>
<keyword evidence="5 10" id="KW-0547">Nucleotide-binding</keyword>
<evidence type="ECO:0000256" key="9">
    <source>
        <dbReference type="ARBA" id="ARBA00048351"/>
    </source>
</evidence>
<dbReference type="InterPro" id="IPR049437">
    <property type="entry name" value="tRNA-synt_1c_C2"/>
</dbReference>
<protein>
    <recommendedName>
        <fullName evidence="10">Glutamate--tRNA ligase</fullName>
        <ecNumber evidence="10">6.1.1.17</ecNumber>
    </recommendedName>
    <alternativeName>
        <fullName evidence="10">Glutamyl-tRNA synthetase</fullName>
        <shortName evidence="10">GluRS</shortName>
    </alternativeName>
</protein>
<dbReference type="InterPro" id="IPR020056">
    <property type="entry name" value="Rbsml_bL25/Gln-tRNA_synth_N"/>
</dbReference>
<dbReference type="HOGENOM" id="CLU_001882_1_3_2"/>
<evidence type="ECO:0000256" key="4">
    <source>
        <dbReference type="ARBA" id="ARBA00022598"/>
    </source>
</evidence>
<keyword evidence="3 10" id="KW-0963">Cytoplasm</keyword>
<comment type="subcellular location">
    <subcellularLocation>
        <location evidence="1 10">Cytoplasm</location>
    </subcellularLocation>
</comment>